<protein>
    <submittedName>
        <fullName evidence="2">Uncharacterized protein</fullName>
    </submittedName>
</protein>
<keyword evidence="3" id="KW-1185">Reference proteome</keyword>
<organism evidence="2 3">
    <name type="scientific">Microbispora amethystogenes</name>
    <dbReference type="NCBI Taxonomy" id="1427754"/>
    <lineage>
        <taxon>Bacteria</taxon>
        <taxon>Bacillati</taxon>
        <taxon>Actinomycetota</taxon>
        <taxon>Actinomycetes</taxon>
        <taxon>Streptosporangiales</taxon>
        <taxon>Streptosporangiaceae</taxon>
        <taxon>Microbispora</taxon>
    </lineage>
</organism>
<gene>
    <name evidence="2" type="ORF">Mam01_30620</name>
</gene>
<dbReference type="EMBL" id="BOOB01000019">
    <property type="protein sequence ID" value="GIH32898.1"/>
    <property type="molecule type" value="Genomic_DNA"/>
</dbReference>
<reference evidence="2 3" key="1">
    <citation type="submission" date="2021-01" db="EMBL/GenBank/DDBJ databases">
        <title>Whole genome shotgun sequence of Microbispora amethystogenes NBRC 101907.</title>
        <authorList>
            <person name="Komaki H."/>
            <person name="Tamura T."/>
        </authorList>
    </citation>
    <scope>NUCLEOTIDE SEQUENCE [LARGE SCALE GENOMIC DNA]</scope>
    <source>
        <strain evidence="2 3">NBRC 101907</strain>
    </source>
</reference>
<sequence>MFRYYLLVFWNGAILESKMPVTFRAVQARVHGSGTIRNSMKEISRAWVTRRSDLTDGCLQVHRWVRRRAPHPYRAAARGGPAPDLYPAAAVPSGRCPPNELAETVPPRWPAPRLP</sequence>
<comment type="caution">
    <text evidence="2">The sequence shown here is derived from an EMBL/GenBank/DDBJ whole genome shotgun (WGS) entry which is preliminary data.</text>
</comment>
<evidence type="ECO:0000313" key="3">
    <source>
        <dbReference type="Proteomes" id="UP000651728"/>
    </source>
</evidence>
<accession>A0ABQ4FDS4</accession>
<name>A0ABQ4FDS4_9ACTN</name>
<proteinExistence type="predicted"/>
<evidence type="ECO:0000256" key="1">
    <source>
        <dbReference type="SAM" id="MobiDB-lite"/>
    </source>
</evidence>
<evidence type="ECO:0000313" key="2">
    <source>
        <dbReference type="EMBL" id="GIH32898.1"/>
    </source>
</evidence>
<feature type="region of interest" description="Disordered" evidence="1">
    <location>
        <begin position="96"/>
        <end position="115"/>
    </location>
</feature>
<dbReference type="Proteomes" id="UP000651728">
    <property type="component" value="Unassembled WGS sequence"/>
</dbReference>